<feature type="domain" description="Glycosyl-hydrolase family 116 catalytic region" evidence="1">
    <location>
        <begin position="332"/>
        <end position="665"/>
    </location>
</feature>
<evidence type="ECO:0008006" key="5">
    <source>
        <dbReference type="Google" id="ProtNLM"/>
    </source>
</evidence>
<dbReference type="InterPro" id="IPR006775">
    <property type="entry name" value="GH116_catalytic"/>
</dbReference>
<name>A0AAQ4CQV6_9CREN</name>
<dbReference type="Pfam" id="PF04685">
    <property type="entry name" value="DUF608"/>
    <property type="match status" value="1"/>
</dbReference>
<dbReference type="InterPro" id="IPR012341">
    <property type="entry name" value="6hp_glycosidase-like_sf"/>
</dbReference>
<gene>
    <name evidence="3" type="ORF">SACC_12040</name>
</gene>
<dbReference type="GO" id="GO:0005975">
    <property type="term" value="P:carbohydrate metabolic process"/>
    <property type="evidence" value="ECO:0007669"/>
    <property type="project" value="InterPro"/>
</dbReference>
<reference evidence="3 4" key="1">
    <citation type="journal article" date="2022" name="Microbiol. Resour. Announc.">
        <title>Complete Genome Sequence of the Hyperthermophilic and Acidophilic Archaeon Saccharolobus caldissimus Strain HS-3T.</title>
        <authorList>
            <person name="Sakai H.D."/>
            <person name="Kurosawa N."/>
        </authorList>
    </citation>
    <scope>NUCLEOTIDE SEQUENCE [LARGE SCALE GENOMIC DNA]</scope>
    <source>
        <strain evidence="3 4">JCM32116</strain>
    </source>
</reference>
<evidence type="ECO:0000259" key="2">
    <source>
        <dbReference type="Pfam" id="PF12215"/>
    </source>
</evidence>
<feature type="domain" description="Glycosyl-hydrolase family 116 N-terminal" evidence="2">
    <location>
        <begin position="13"/>
        <end position="291"/>
    </location>
</feature>
<dbReference type="PANTHER" id="PTHR12654:SF0">
    <property type="entry name" value="NON-LYSOSOMAL GLUCOSYLCERAMIDASE"/>
    <property type="match status" value="1"/>
</dbReference>
<evidence type="ECO:0000313" key="4">
    <source>
        <dbReference type="Proteomes" id="UP001319921"/>
    </source>
</evidence>
<dbReference type="AlphaFoldDB" id="A0AAQ4CQV6"/>
<accession>A0AAQ4CQV6</accession>
<evidence type="ECO:0000313" key="3">
    <source>
        <dbReference type="EMBL" id="BDB98187.1"/>
    </source>
</evidence>
<dbReference type="Pfam" id="PF12215">
    <property type="entry name" value="Glyco_hydr_116N"/>
    <property type="match status" value="1"/>
</dbReference>
<protein>
    <recommendedName>
        <fullName evidence="5">Glycosyl-hydrolase family 116 catalytic region domain-containing protein</fullName>
    </recommendedName>
</protein>
<dbReference type="Gene3D" id="1.50.10.10">
    <property type="match status" value="1"/>
</dbReference>
<dbReference type="PANTHER" id="PTHR12654">
    <property type="entry name" value="BILE ACID BETA-GLUCOSIDASE-RELATED"/>
    <property type="match status" value="1"/>
</dbReference>
<evidence type="ECO:0000259" key="1">
    <source>
        <dbReference type="Pfam" id="PF04685"/>
    </source>
</evidence>
<dbReference type="InterPro" id="IPR024462">
    <property type="entry name" value="GH116_N"/>
</dbReference>
<dbReference type="EMBL" id="AP025226">
    <property type="protein sequence ID" value="BDB98187.1"/>
    <property type="molecule type" value="Genomic_DNA"/>
</dbReference>
<proteinExistence type="predicted"/>
<dbReference type="Proteomes" id="UP001319921">
    <property type="component" value="Chromosome"/>
</dbReference>
<dbReference type="GeneID" id="68865942"/>
<dbReference type="InterPro" id="IPR008928">
    <property type="entry name" value="6-hairpin_glycosidase_sf"/>
</dbReference>
<dbReference type="KEGG" id="scas:SACC_12040"/>
<sequence length="667" mass="76578">MVVYRDSDRLSSGLPLGGIGTGKLEIDNKIKIVNVTIANNWNNPIKILRGFHIFIKPEELKEGLILQKNSGITRVREINGEILYEGKYPILTIKTKIDKINVTIQAFSPIIQNDIKNSTIPAVGIGVKIENSKRGIIAVSFPNIVGSVSIGRINQKIKSGVVHKNLKTNDYDPAKGETTIMTDKPDKIITQYNIKRQPTQDYWINQYENEEPWIKLNQGETPEDQPHEVTGHRDEPASMIITEYQNNEEIHYVYSWYFTGKHVYYPYGHYYQNNFKNSQEVAEYFMENYEKLKIKSSEWHERIPKNLPEWLRDAIINSTYILSTSTWLDEKGRFGIYEAPQNCPYLGTIGTCYEFGSLPVILMFPELEKSFLEQLASNIRDDGYVPHDLGYNSLDAPTDGTTAPPRWKDLNPTFILLIYRYFKFTKDLDFVKNIYPKLIKVLEWEFSVCDNGLPILEGSMDSAFDATVIRGRDSYVSSLFIASLIAMREICKLVGDYNTLKLIEEKLNVARTAFIKMFNGRYFKAWNGIDGCFIAQIFGEWWCELLGLESIVDDDKLVSALNWIIRLNGSASKYCVPNLVSDDGRIITLSPQTYSSWPRMVFATCWLAYRKGLDSLGLCEKEWNNLVRQGLVWDQPSRIDARTGKPDPLINYLDHYIGSPSLWSFLF</sequence>
<dbReference type="InterPro" id="IPR052566">
    <property type="entry name" value="Non-lysos_glucosylceramidase"/>
</dbReference>
<organism evidence="3 4">
    <name type="scientific">Saccharolobus caldissimus</name>
    <dbReference type="NCBI Taxonomy" id="1702097"/>
    <lineage>
        <taxon>Archaea</taxon>
        <taxon>Thermoproteota</taxon>
        <taxon>Thermoprotei</taxon>
        <taxon>Sulfolobales</taxon>
        <taxon>Sulfolobaceae</taxon>
        <taxon>Saccharolobus</taxon>
    </lineage>
</organism>
<dbReference type="RefSeq" id="WP_229572110.1">
    <property type="nucleotide sequence ID" value="NZ_AP025226.1"/>
</dbReference>
<keyword evidence="4" id="KW-1185">Reference proteome</keyword>
<dbReference type="GO" id="GO:0008422">
    <property type="term" value="F:beta-glucosidase activity"/>
    <property type="evidence" value="ECO:0007669"/>
    <property type="project" value="TreeGrafter"/>
</dbReference>
<dbReference type="SUPFAM" id="SSF48208">
    <property type="entry name" value="Six-hairpin glycosidases"/>
    <property type="match status" value="1"/>
</dbReference>